<dbReference type="InterPro" id="IPR014729">
    <property type="entry name" value="Rossmann-like_a/b/a_fold"/>
</dbReference>
<dbReference type="InterPro" id="IPR052188">
    <property type="entry name" value="Ni-pincer_cofactor_biosynth"/>
</dbReference>
<gene>
    <name evidence="2" type="ORF">SAMN06265222_107255</name>
</gene>
<dbReference type="NCBIfam" id="TIGR00268">
    <property type="entry name" value="ATP-dependent sacrificial sulfur transferase LarE"/>
    <property type="match status" value="1"/>
</dbReference>
<proteinExistence type="predicted"/>
<dbReference type="SUPFAM" id="SSF52402">
    <property type="entry name" value="Adenine nucleotide alpha hydrolases-like"/>
    <property type="match status" value="1"/>
</dbReference>
<organism evidence="2 3">
    <name type="scientific">Neorhodopirellula lusitana</name>
    <dbReference type="NCBI Taxonomy" id="445327"/>
    <lineage>
        <taxon>Bacteria</taxon>
        <taxon>Pseudomonadati</taxon>
        <taxon>Planctomycetota</taxon>
        <taxon>Planctomycetia</taxon>
        <taxon>Pirellulales</taxon>
        <taxon>Pirellulaceae</taxon>
        <taxon>Neorhodopirellula</taxon>
    </lineage>
</organism>
<dbReference type="EMBL" id="FXUG01000007">
    <property type="protein sequence ID" value="SMP62163.1"/>
    <property type="molecule type" value="Genomic_DNA"/>
</dbReference>
<comment type="caution">
    <text evidence="2">The sequence shown here is derived from an EMBL/GenBank/DDBJ whole genome shotgun (WGS) entry which is preliminary data.</text>
</comment>
<protein>
    <recommendedName>
        <fullName evidence="1">Asparagine synthetase domain-containing protein</fullName>
    </recommendedName>
</protein>
<dbReference type="CDD" id="cd01990">
    <property type="entry name" value="LarE-like"/>
    <property type="match status" value="1"/>
</dbReference>
<dbReference type="Gene3D" id="3.40.50.620">
    <property type="entry name" value="HUPs"/>
    <property type="match status" value="1"/>
</dbReference>
<dbReference type="Pfam" id="PF00733">
    <property type="entry name" value="Asn_synthase"/>
    <property type="match status" value="1"/>
</dbReference>
<sequence length="295" mass="31654">MLDSAKQLIDRLSSLGPLVVAFSGGVDSSVVAAAAVRAGTPQTTGASQFFSEVGGVIKPDFPDNCIAVTARSPSLASWQAELATRVAAEIPIEHRFVDTNELGRDAYRSNPTDRCYYCKETLYEYLRPIAVQRSAVIVSGTNADDLGDHRPGIQAGRDAGVQTPLADLGFGKSEVRRIAESFGLSNADLPASPCLSSRIEYHVEVTPERLGRIDAAEAWLRSHGLGDLRVRLHAGELARIEVPATDLARVVDLQLNESLSQHFQSLGFRNVTLNLAGLRSGSMNEGLVQLSGVSR</sequence>
<dbReference type="InterPro" id="IPR001962">
    <property type="entry name" value="Asn_synthase"/>
</dbReference>
<evidence type="ECO:0000259" key="1">
    <source>
        <dbReference type="Pfam" id="PF00733"/>
    </source>
</evidence>
<evidence type="ECO:0000313" key="3">
    <source>
        <dbReference type="Proteomes" id="UP001158067"/>
    </source>
</evidence>
<dbReference type="RefSeq" id="WP_283433318.1">
    <property type="nucleotide sequence ID" value="NZ_FXUG01000007.1"/>
</dbReference>
<dbReference type="InterPro" id="IPR005232">
    <property type="entry name" value="LarE"/>
</dbReference>
<dbReference type="Proteomes" id="UP001158067">
    <property type="component" value="Unassembled WGS sequence"/>
</dbReference>
<evidence type="ECO:0000313" key="2">
    <source>
        <dbReference type="EMBL" id="SMP62163.1"/>
    </source>
</evidence>
<keyword evidence="3" id="KW-1185">Reference proteome</keyword>
<feature type="domain" description="Asparagine synthetase" evidence="1">
    <location>
        <begin position="10"/>
        <end position="99"/>
    </location>
</feature>
<accession>A0ABY1QC13</accession>
<dbReference type="PANTHER" id="PTHR43169">
    <property type="entry name" value="EXSB FAMILY PROTEIN"/>
    <property type="match status" value="1"/>
</dbReference>
<dbReference type="PIRSF" id="PIRSF006661">
    <property type="entry name" value="PP-lp_UCP006661"/>
    <property type="match status" value="1"/>
</dbReference>
<reference evidence="2 3" key="1">
    <citation type="submission" date="2017-05" db="EMBL/GenBank/DDBJ databases">
        <authorList>
            <person name="Varghese N."/>
            <person name="Submissions S."/>
        </authorList>
    </citation>
    <scope>NUCLEOTIDE SEQUENCE [LARGE SCALE GENOMIC DNA]</scope>
    <source>
        <strain evidence="2 3">DSM 25457</strain>
    </source>
</reference>
<dbReference type="PANTHER" id="PTHR43169:SF2">
    <property type="entry name" value="NAD_GMP SYNTHASE DOMAIN-CONTAINING PROTEIN"/>
    <property type="match status" value="1"/>
</dbReference>
<name>A0ABY1QC13_9BACT</name>